<feature type="domain" description="ABC transmembrane type-1" evidence="9">
    <location>
        <begin position="19"/>
        <end position="205"/>
    </location>
</feature>
<dbReference type="CDD" id="cd06261">
    <property type="entry name" value="TM_PBP2"/>
    <property type="match status" value="1"/>
</dbReference>
<dbReference type="PANTHER" id="PTHR30614:SF0">
    <property type="entry name" value="L-CYSTINE TRANSPORT SYSTEM PERMEASE PROTEIN TCYL"/>
    <property type="match status" value="1"/>
</dbReference>
<dbReference type="InterPro" id="IPR000515">
    <property type="entry name" value="MetI-like"/>
</dbReference>
<evidence type="ECO:0000256" key="3">
    <source>
        <dbReference type="ARBA" id="ARBA00022475"/>
    </source>
</evidence>
<dbReference type="Pfam" id="PF00528">
    <property type="entry name" value="BPD_transp_1"/>
    <property type="match status" value="1"/>
</dbReference>
<evidence type="ECO:0000256" key="6">
    <source>
        <dbReference type="ARBA" id="ARBA00022989"/>
    </source>
</evidence>
<dbReference type="Gene3D" id="1.10.3720.10">
    <property type="entry name" value="MetI-like"/>
    <property type="match status" value="1"/>
</dbReference>
<accession>A0A852VWE7</accession>
<keyword evidence="5" id="KW-0029">Amino-acid transport</keyword>
<comment type="subcellular location">
    <subcellularLocation>
        <location evidence="1 8">Cell membrane</location>
        <topology evidence="1 8">Multi-pass membrane protein</topology>
    </subcellularLocation>
</comment>
<feature type="transmembrane region" description="Helical" evidence="8">
    <location>
        <begin position="187"/>
        <end position="211"/>
    </location>
</feature>
<comment type="caution">
    <text evidence="10">The sequence shown here is derived from an EMBL/GenBank/DDBJ whole genome shotgun (WGS) entry which is preliminary data.</text>
</comment>
<dbReference type="RefSeq" id="WP_185990725.1">
    <property type="nucleotide sequence ID" value="NZ_JACCAE010000001.1"/>
</dbReference>
<evidence type="ECO:0000256" key="1">
    <source>
        <dbReference type="ARBA" id="ARBA00004651"/>
    </source>
</evidence>
<dbReference type="NCBIfam" id="TIGR01726">
    <property type="entry name" value="HEQRo_perm_3TM"/>
    <property type="match status" value="1"/>
</dbReference>
<evidence type="ECO:0000313" key="10">
    <source>
        <dbReference type="EMBL" id="NYF97851.1"/>
    </source>
</evidence>
<dbReference type="NCBIfam" id="TIGR03004">
    <property type="entry name" value="ectoine_ehuC"/>
    <property type="match status" value="1"/>
</dbReference>
<keyword evidence="7 8" id="KW-0472">Membrane</keyword>
<evidence type="ECO:0000259" key="9">
    <source>
        <dbReference type="PROSITE" id="PS50928"/>
    </source>
</evidence>
<evidence type="ECO:0000256" key="2">
    <source>
        <dbReference type="ARBA" id="ARBA00022448"/>
    </source>
</evidence>
<dbReference type="EMBL" id="JACCAE010000001">
    <property type="protein sequence ID" value="NYF97851.1"/>
    <property type="molecule type" value="Genomic_DNA"/>
</dbReference>
<evidence type="ECO:0000256" key="8">
    <source>
        <dbReference type="RuleBase" id="RU363032"/>
    </source>
</evidence>
<evidence type="ECO:0000256" key="7">
    <source>
        <dbReference type="ARBA" id="ARBA00023136"/>
    </source>
</evidence>
<sequence length="234" mass="25283">MNDEFEALKGALPYLSDGVITTLQLSLGGALLAFVASVTLGLLSISPVGFVRWVATVIVEFFRGTSLVVQLFWLYFVLPILFDISMDAVITGIIALGLNYGAYGAEIVRGSINSVDKGQWEGATALNMSPLTRMRRVIWPQAWALMLSGYNNLLVMLIKGTAVALFISLQDLAYQVDELRRDAGSTLFAYAIGFLIYYLIALLGSQGVRLLEKRAKRKLGMPVGSAHAGAGASL</sequence>
<dbReference type="InterPro" id="IPR010065">
    <property type="entry name" value="AA_ABC_transptr_permease_3TM"/>
</dbReference>
<reference evidence="10 11" key="1">
    <citation type="submission" date="2020-07" db="EMBL/GenBank/DDBJ databases">
        <title>Sequencing the genomes of 1000 actinobacteria strains.</title>
        <authorList>
            <person name="Klenk H.-P."/>
        </authorList>
    </citation>
    <scope>NUCLEOTIDE SEQUENCE [LARGE SCALE GENOMIC DNA]</scope>
    <source>
        <strain evidence="10 11">DSM 26154</strain>
    </source>
</reference>
<comment type="similarity">
    <text evidence="8">Belongs to the binding-protein-dependent transport system permease family.</text>
</comment>
<name>A0A852VWE7_9MICO</name>
<dbReference type="GO" id="GO:0043190">
    <property type="term" value="C:ATP-binding cassette (ABC) transporter complex"/>
    <property type="evidence" value="ECO:0007669"/>
    <property type="project" value="InterPro"/>
</dbReference>
<keyword evidence="4 8" id="KW-0812">Transmembrane</keyword>
<protein>
    <submittedName>
        <fullName evidence="10">Polar amino acid transport system permease protein</fullName>
    </submittedName>
</protein>
<keyword evidence="11" id="KW-1185">Reference proteome</keyword>
<dbReference type="PANTHER" id="PTHR30614">
    <property type="entry name" value="MEMBRANE COMPONENT OF AMINO ACID ABC TRANSPORTER"/>
    <property type="match status" value="1"/>
</dbReference>
<keyword evidence="2 8" id="KW-0813">Transport</keyword>
<dbReference type="InterPro" id="IPR043429">
    <property type="entry name" value="ArtM/GltK/GlnP/TcyL/YhdX-like"/>
</dbReference>
<keyword evidence="6 8" id="KW-1133">Transmembrane helix</keyword>
<keyword evidence="3" id="KW-1003">Cell membrane</keyword>
<evidence type="ECO:0000313" key="11">
    <source>
        <dbReference type="Proteomes" id="UP000554054"/>
    </source>
</evidence>
<dbReference type="GO" id="GO:0022857">
    <property type="term" value="F:transmembrane transporter activity"/>
    <property type="evidence" value="ECO:0007669"/>
    <property type="project" value="InterPro"/>
</dbReference>
<dbReference type="PROSITE" id="PS50928">
    <property type="entry name" value="ABC_TM1"/>
    <property type="match status" value="1"/>
</dbReference>
<dbReference type="InterPro" id="IPR014342">
    <property type="entry name" value="Ectoine_EhuC"/>
</dbReference>
<dbReference type="Proteomes" id="UP000554054">
    <property type="component" value="Unassembled WGS sequence"/>
</dbReference>
<feature type="transmembrane region" description="Helical" evidence="8">
    <location>
        <begin position="84"/>
        <end position="103"/>
    </location>
</feature>
<feature type="transmembrane region" description="Helical" evidence="8">
    <location>
        <begin position="50"/>
        <end position="78"/>
    </location>
</feature>
<proteinExistence type="inferred from homology"/>
<feature type="transmembrane region" description="Helical" evidence="8">
    <location>
        <begin position="20"/>
        <end position="43"/>
    </location>
</feature>
<organism evidence="10 11">
    <name type="scientific">Janibacter cremeus</name>
    <dbReference type="NCBI Taxonomy" id="1285192"/>
    <lineage>
        <taxon>Bacteria</taxon>
        <taxon>Bacillati</taxon>
        <taxon>Actinomycetota</taxon>
        <taxon>Actinomycetes</taxon>
        <taxon>Micrococcales</taxon>
        <taxon>Intrasporangiaceae</taxon>
        <taxon>Janibacter</taxon>
    </lineage>
</organism>
<dbReference type="SUPFAM" id="SSF161098">
    <property type="entry name" value="MetI-like"/>
    <property type="match status" value="1"/>
</dbReference>
<dbReference type="AlphaFoldDB" id="A0A852VWE7"/>
<dbReference type="InterPro" id="IPR035906">
    <property type="entry name" value="MetI-like_sf"/>
</dbReference>
<feature type="transmembrane region" description="Helical" evidence="8">
    <location>
        <begin position="143"/>
        <end position="167"/>
    </location>
</feature>
<evidence type="ECO:0000256" key="4">
    <source>
        <dbReference type="ARBA" id="ARBA00022692"/>
    </source>
</evidence>
<evidence type="ECO:0000256" key="5">
    <source>
        <dbReference type="ARBA" id="ARBA00022970"/>
    </source>
</evidence>
<gene>
    <name evidence="10" type="ORF">BJY20_001243</name>
</gene>
<dbReference type="GO" id="GO:0006865">
    <property type="term" value="P:amino acid transport"/>
    <property type="evidence" value="ECO:0007669"/>
    <property type="project" value="UniProtKB-KW"/>
</dbReference>